<accession>I0GU50</accession>
<dbReference type="PANTHER" id="PTHR43174:SF2">
    <property type="entry name" value="UDP-N-ACETYLGLUCOSAMINE 2-EPIMERASE"/>
    <property type="match status" value="1"/>
</dbReference>
<dbReference type="PANTHER" id="PTHR43174">
    <property type="entry name" value="UDP-N-ACETYLGLUCOSAMINE 2-EPIMERASE"/>
    <property type="match status" value="1"/>
</dbReference>
<dbReference type="Pfam" id="PF02350">
    <property type="entry name" value="Epimerase_2"/>
    <property type="match status" value="1"/>
</dbReference>
<dbReference type="InterPro" id="IPR003331">
    <property type="entry name" value="UDP_GlcNAc_Epimerase_2_dom"/>
</dbReference>
<dbReference type="NCBIfam" id="TIGR00236">
    <property type="entry name" value="wecB"/>
    <property type="match status" value="1"/>
</dbReference>
<dbReference type="KEGG" id="sri:SELR_25790"/>
<evidence type="ECO:0000256" key="5">
    <source>
        <dbReference type="RuleBase" id="RU003513"/>
    </source>
</evidence>
<evidence type="ECO:0000259" key="6">
    <source>
        <dbReference type="Pfam" id="PF02350"/>
    </source>
</evidence>
<evidence type="ECO:0000313" key="8">
    <source>
        <dbReference type="Proteomes" id="UP000007887"/>
    </source>
</evidence>
<evidence type="ECO:0000256" key="2">
    <source>
        <dbReference type="ARBA" id="ARBA00038209"/>
    </source>
</evidence>
<dbReference type="Proteomes" id="UP000007887">
    <property type="component" value="Chromosome"/>
</dbReference>
<reference evidence="7 8" key="1">
    <citation type="submission" date="2011-10" db="EMBL/GenBank/DDBJ databases">
        <title>Whole genome sequence of Selenomonas ruminantium subsp. lactilytica TAM6421.</title>
        <authorList>
            <person name="Oguchi A."/>
            <person name="Ankai A."/>
            <person name="Kaneko J."/>
            <person name="Yamada-Narita S."/>
            <person name="Fukui S."/>
            <person name="Takahashi M."/>
            <person name="Onodera T."/>
            <person name="Kojima S."/>
            <person name="Fushimi T."/>
            <person name="Abe N."/>
            <person name="Kamio Y."/>
            <person name="Yamazaki S."/>
            <person name="Fujita N."/>
        </authorList>
    </citation>
    <scope>NUCLEOTIDE SEQUENCE [LARGE SCALE GENOMIC DNA]</scope>
    <source>
        <strain evidence="8">NBRC 103574 / TAM6421</strain>
    </source>
</reference>
<name>I0GU50_SELRL</name>
<proteinExistence type="inferred from homology"/>
<dbReference type="InterPro" id="IPR029767">
    <property type="entry name" value="WecB-like"/>
</dbReference>
<dbReference type="eggNOG" id="COG0381">
    <property type="taxonomic scope" value="Bacteria"/>
</dbReference>
<evidence type="ECO:0000256" key="1">
    <source>
        <dbReference type="ARBA" id="ARBA00023235"/>
    </source>
</evidence>
<dbReference type="HOGENOM" id="CLU_041674_1_0_9"/>
<feature type="domain" description="UDP-N-acetylglucosamine 2-epimerase" evidence="6">
    <location>
        <begin position="28"/>
        <end position="370"/>
    </location>
</feature>
<organism evidence="7 8">
    <name type="scientific">Selenomonas ruminantium subsp. lactilytica (strain NBRC 103574 / TAM6421)</name>
    <dbReference type="NCBI Taxonomy" id="927704"/>
    <lineage>
        <taxon>Bacteria</taxon>
        <taxon>Bacillati</taxon>
        <taxon>Bacillota</taxon>
        <taxon>Negativicutes</taxon>
        <taxon>Selenomonadales</taxon>
        <taxon>Selenomonadaceae</taxon>
        <taxon>Selenomonas</taxon>
    </lineage>
</organism>
<dbReference type="AlphaFoldDB" id="I0GU50"/>
<dbReference type="EMBL" id="AP012292">
    <property type="protein sequence ID" value="BAL84287.1"/>
    <property type="molecule type" value="Genomic_DNA"/>
</dbReference>
<gene>
    <name evidence="7" type="ordered locus">SELR_25790</name>
</gene>
<dbReference type="EC" id="5.1.3.14" evidence="3"/>
<dbReference type="RefSeq" id="WP_014425706.1">
    <property type="nucleotide sequence ID" value="NC_017068.1"/>
</dbReference>
<dbReference type="FunFam" id="3.40.50.2000:FF:000043">
    <property type="entry name" value="UDP-N-acetylglucosamine 2-epimerase"/>
    <property type="match status" value="1"/>
</dbReference>
<dbReference type="SUPFAM" id="SSF53756">
    <property type="entry name" value="UDP-Glycosyltransferase/glycogen phosphorylase"/>
    <property type="match status" value="1"/>
</dbReference>
<dbReference type="CDD" id="cd03786">
    <property type="entry name" value="GTB_UDP-GlcNAc_2-Epimerase"/>
    <property type="match status" value="1"/>
</dbReference>
<keyword evidence="1 5" id="KW-0413">Isomerase</keyword>
<comment type="similarity">
    <text evidence="2 5">Belongs to the UDP-N-acetylglucosamine 2-epimerase family.</text>
</comment>
<evidence type="ECO:0000256" key="4">
    <source>
        <dbReference type="ARBA" id="ARBA00079400"/>
    </source>
</evidence>
<dbReference type="OrthoDB" id="9803238at2"/>
<dbReference type="Gene3D" id="3.40.50.2000">
    <property type="entry name" value="Glycogen Phosphorylase B"/>
    <property type="match status" value="2"/>
</dbReference>
<protein>
    <recommendedName>
        <fullName evidence="3">UDP-N-acetylglucosamine 2-epimerase (non-hydrolyzing)</fullName>
        <ecNumber evidence="3">5.1.3.14</ecNumber>
    </recommendedName>
    <alternativeName>
        <fullName evidence="4">UDP-GlcNAc-2-epimerase</fullName>
    </alternativeName>
</protein>
<dbReference type="GO" id="GO:0008761">
    <property type="term" value="F:UDP-N-acetylglucosamine 2-epimerase activity"/>
    <property type="evidence" value="ECO:0007669"/>
    <property type="project" value="UniProtKB-EC"/>
</dbReference>
<evidence type="ECO:0000256" key="3">
    <source>
        <dbReference type="ARBA" id="ARBA00038858"/>
    </source>
</evidence>
<evidence type="ECO:0000313" key="7">
    <source>
        <dbReference type="EMBL" id="BAL84287.1"/>
    </source>
</evidence>
<dbReference type="PATRIC" id="fig|927704.6.peg.2663"/>
<sequence>MDKKKIKVMTVFGTRPEAIKMAPIVLELQKHPDKITPVVAVTAQHREMLDQVLGLFHITPDHDLDIMAQGQTLFDITSKAMMGLDKVLEAEKPDIVLVHGDTTTTFAGALAAYYHQTTVGHVEAGLRTHDKYSPFPEEMNRKLTGCIADLNFAPTETSENNLLAENVKPESIFVTGNTVIDALHHTVKDDFRFEDELLQNIDFEHKRIILVTTHRRENLGEPMRHVYKALRQLTEEFDDVEVVFPVHKNPKVREVVREELGGLAKVHLIDPLDYEPFANLMHKAHLILTDSGGVQEEAPALGKPVLVLRDTTERPEAVAAGTVKLIGTDRDVVYNEAKTLLTDEKAYNRMAESVNPYGDGKASQRIIQAILYHYGLADGRPDVFDGK</sequence>